<evidence type="ECO:0000313" key="3">
    <source>
        <dbReference type="EMBL" id="MDQ0480762.1"/>
    </source>
</evidence>
<feature type="chain" id="PRO_5045252221" description="Transcobalamin-like C-terminal domain-containing protein" evidence="1">
    <location>
        <begin position="26"/>
        <end position="847"/>
    </location>
</feature>
<keyword evidence="1" id="KW-0732">Signal</keyword>
<evidence type="ECO:0000313" key="4">
    <source>
        <dbReference type="Proteomes" id="UP001224418"/>
    </source>
</evidence>
<dbReference type="Proteomes" id="UP001224418">
    <property type="component" value="Unassembled WGS sequence"/>
</dbReference>
<comment type="caution">
    <text evidence="3">The sequence shown here is derived from an EMBL/GenBank/DDBJ whole genome shotgun (WGS) entry which is preliminary data.</text>
</comment>
<dbReference type="RefSeq" id="WP_307356893.1">
    <property type="nucleotide sequence ID" value="NZ_BAAACJ010000049.1"/>
</dbReference>
<proteinExistence type="predicted"/>
<dbReference type="Pfam" id="PF14478">
    <property type="entry name" value="DUF4430"/>
    <property type="match status" value="2"/>
</dbReference>
<feature type="signal peptide" evidence="1">
    <location>
        <begin position="1"/>
        <end position="25"/>
    </location>
</feature>
<keyword evidence="4" id="KW-1185">Reference proteome</keyword>
<protein>
    <recommendedName>
        <fullName evidence="2">Transcobalamin-like C-terminal domain-containing protein</fullName>
    </recommendedName>
</protein>
<dbReference type="InterPro" id="IPR008930">
    <property type="entry name" value="Terpenoid_cyclase/PrenylTrfase"/>
</dbReference>
<gene>
    <name evidence="3" type="ORF">QOZ93_002512</name>
</gene>
<feature type="domain" description="Transcobalamin-like C-terminal" evidence="2">
    <location>
        <begin position="366"/>
        <end position="427"/>
    </location>
</feature>
<dbReference type="Gene3D" id="1.50.10.20">
    <property type="match status" value="1"/>
</dbReference>
<dbReference type="Gene3D" id="2.170.130.30">
    <property type="match status" value="2"/>
</dbReference>
<organism evidence="3 4">
    <name type="scientific">Hathewaya limosa</name>
    <name type="common">Clostridium limosum</name>
    <dbReference type="NCBI Taxonomy" id="1536"/>
    <lineage>
        <taxon>Bacteria</taxon>
        <taxon>Bacillati</taxon>
        <taxon>Bacillota</taxon>
        <taxon>Clostridia</taxon>
        <taxon>Eubacteriales</taxon>
        <taxon>Clostridiaceae</taxon>
        <taxon>Hathewaya</taxon>
    </lineage>
</organism>
<dbReference type="EMBL" id="JAUSWN010000027">
    <property type="protein sequence ID" value="MDQ0480762.1"/>
    <property type="molecule type" value="Genomic_DNA"/>
</dbReference>
<evidence type="ECO:0000256" key="1">
    <source>
        <dbReference type="SAM" id="SignalP"/>
    </source>
</evidence>
<dbReference type="InterPro" id="IPR027954">
    <property type="entry name" value="Transcobalamin-like_C"/>
</dbReference>
<dbReference type="SUPFAM" id="SSF48239">
    <property type="entry name" value="Terpenoid cyclases/Protein prenyltransferases"/>
    <property type="match status" value="1"/>
</dbReference>
<accession>A0ABU0JXX8</accession>
<evidence type="ECO:0000259" key="2">
    <source>
        <dbReference type="Pfam" id="PF14478"/>
    </source>
</evidence>
<feature type="domain" description="Transcobalamin-like C-terminal" evidence="2">
    <location>
        <begin position="766"/>
        <end position="832"/>
    </location>
</feature>
<name>A0ABU0JXX8_HATLI</name>
<reference evidence="3 4" key="1">
    <citation type="submission" date="2023-07" db="EMBL/GenBank/DDBJ databases">
        <title>Genomic Encyclopedia of Type Strains, Phase IV (KMG-IV): sequencing the most valuable type-strain genomes for metagenomic binning, comparative biology and taxonomic classification.</title>
        <authorList>
            <person name="Goeker M."/>
        </authorList>
    </citation>
    <scope>NUCLEOTIDE SEQUENCE [LARGE SCALE GENOMIC DNA]</scope>
    <source>
        <strain evidence="3 4">DSM 1400</strain>
    </source>
</reference>
<sequence>MRKKFLSSLIAAVLSFTLFTSTVFAGSNKLWNNVKIGLDKTGQTVVNRVTGENIKLNDLEVKDITYDGNKNKILNKDSKKITNKKICKVTENNLDKLYKEAYDATIKCLNEKTQKSIKEARKAIEKLPKQLNWAKGTFSVQVDQVQQPIFTKIINYINNSKKSKKQKDINKGKELVKDVIEIQYRSTWSSELDKVEGEKISKVVDGINKISLVNDNTLDLKEVKEEIDDISTVKYNDGVKEWIDSYKAGLDNDVEGLKALTDNYAKSVSEGLSKDEINKISYCKDLDVLVEYLKSIKADKDKAFNAGRLWAAKTFNVASWKVEKQQTLDVQAAIALPSGSIYTPTFVNDKVVIDNNKQSKGFTPLGVLEAIGVKYEVNKDGGYVTSINGIGAKESDGWMYTVNGKDIMESADKCKLKSGDKVLWYYATKSNQWKAPSWEELLKTQNQNERIDKALKNNLKYLTSLSSKDLNEWNSLVLSKCGEKVSEENLNKFIKSIKDKKDKAQDTDYAKAIIALTAAGKDARVVDKELNLVEKLCKKGFIKNNVFSEAYSLIALDCGKYEIKNVTDSVRKDLVKNLITKSKDKKGWGFGNNVDLDTTAIVMTALAPYNDSVEVKECIENAAKTLANMQNKKGLYYSEWTGESSESLSQAIIALTSNKIDPASKQFTKNDNNLISNLLSFANDKGFMHNKGQAENILATSQATQALISYRDFVNNRGAFYELKDFSKVDNEKSINIQVKISIPSKKDPISKCENFKVNNQKQNITVLDSLKNVTDKYIIENSTYGLFVKSILEIENKNYDGWCFTVNDVQSSVGASKVNLKDGDKVLWYYATEGNQWKTPKWDEVK</sequence>